<dbReference type="AlphaFoldDB" id="A0AA95JD78"/>
<name>A0AA95JD78_9BACL</name>
<accession>A0AA95JD78</accession>
<proteinExistence type="predicted"/>
<evidence type="ECO:0000313" key="1">
    <source>
        <dbReference type="EMBL" id="WEK56031.1"/>
    </source>
</evidence>
<evidence type="ECO:0000313" key="2">
    <source>
        <dbReference type="Proteomes" id="UP001178662"/>
    </source>
</evidence>
<gene>
    <name evidence="1" type="ORF">P0Y55_08275</name>
</gene>
<protein>
    <submittedName>
        <fullName evidence="1">Uncharacterized protein</fullName>
    </submittedName>
</protein>
<keyword evidence="2" id="KW-1185">Reference proteome</keyword>
<reference evidence="1" key="1">
    <citation type="submission" date="2023-03" db="EMBL/GenBank/DDBJ databases">
        <title>Andean soil-derived lignocellulolytic bacterial consortium as a source of novel taxa and putative plastic-active enzymes.</title>
        <authorList>
            <person name="Diaz-Garcia L."/>
            <person name="Chuvochina M."/>
            <person name="Feuerriegel G."/>
            <person name="Bunk B."/>
            <person name="Sproer C."/>
            <person name="Streit W.R."/>
            <person name="Rodriguez L.M."/>
            <person name="Overmann J."/>
            <person name="Jimenez D.J."/>
        </authorList>
    </citation>
    <scope>NUCLEOTIDE SEQUENCE</scope>
    <source>
        <strain evidence="1">MAG 2441</strain>
    </source>
</reference>
<dbReference type="Proteomes" id="UP001178662">
    <property type="component" value="Chromosome"/>
</dbReference>
<dbReference type="EMBL" id="CP119317">
    <property type="protein sequence ID" value="WEK56031.1"/>
    <property type="molecule type" value="Genomic_DNA"/>
</dbReference>
<organism evidence="1 2">
    <name type="scientific">Candidatus Cohnella colombiensis</name>
    <dbReference type="NCBI Taxonomy" id="3121368"/>
    <lineage>
        <taxon>Bacteria</taxon>
        <taxon>Bacillati</taxon>
        <taxon>Bacillota</taxon>
        <taxon>Bacilli</taxon>
        <taxon>Bacillales</taxon>
        <taxon>Paenibacillaceae</taxon>
        <taxon>Cohnella</taxon>
    </lineage>
</organism>
<sequence>MKSVAIMIIFLCLIGCGNENNPIPNTAENDVNEQVESTKGSLNDPISDLITVTGPMTISSNDMYPIIQKNYLLNLQLVKGRYYEDWSPSPYKGRGWTGEFQLVISDDYGNVKSIFQISDYFTEDLIFNALFEIEFDDYNGDANIDFTIGQYGSSNGNFYKIFTITDDDQIKELPVKGIPELFISGGTNRYSTKLDKLDDVSFKKTAYDNSIGKDIEATFIWEGNEFVRTE</sequence>